<organism evidence="1 2">
    <name type="scientific">Candidatus Dechloromonas phosphorivorans</name>
    <dbReference type="NCBI Taxonomy" id="2899244"/>
    <lineage>
        <taxon>Bacteria</taxon>
        <taxon>Pseudomonadati</taxon>
        <taxon>Pseudomonadota</taxon>
        <taxon>Betaproteobacteria</taxon>
        <taxon>Rhodocyclales</taxon>
        <taxon>Azonexaceae</taxon>
        <taxon>Dechloromonas</taxon>
    </lineage>
</organism>
<reference evidence="1 2" key="1">
    <citation type="submission" date="2020-10" db="EMBL/GenBank/DDBJ databases">
        <title>Connecting structure to function with the recovery of over 1000 high-quality activated sludge metagenome-assembled genomes encoding full-length rRNA genes using long-read sequencing.</title>
        <authorList>
            <person name="Singleton C.M."/>
            <person name="Petriglieri F."/>
            <person name="Kristensen J.M."/>
            <person name="Kirkegaard R.H."/>
            <person name="Michaelsen T.Y."/>
            <person name="Andersen M.H."/>
            <person name="Karst S.M."/>
            <person name="Dueholm M.S."/>
            <person name="Nielsen P.H."/>
            <person name="Albertsen M."/>
        </authorList>
    </citation>
    <scope>NUCLEOTIDE SEQUENCE [LARGE SCALE GENOMIC DNA]</scope>
    <source>
        <strain evidence="1">EsbW_18-Q3-R4-48_BATAC.463</strain>
    </source>
</reference>
<proteinExistence type="predicted"/>
<comment type="caution">
    <text evidence="1">The sequence shown here is derived from an EMBL/GenBank/DDBJ whole genome shotgun (WGS) entry which is preliminary data.</text>
</comment>
<evidence type="ECO:0000313" key="1">
    <source>
        <dbReference type="EMBL" id="MBK7417519.1"/>
    </source>
</evidence>
<accession>A0A935K3A6</accession>
<gene>
    <name evidence="1" type="ORF">IPJ38_22990</name>
</gene>
<name>A0A935K3A6_9RHOO</name>
<evidence type="ECO:0000313" key="2">
    <source>
        <dbReference type="Proteomes" id="UP000739411"/>
    </source>
</evidence>
<dbReference type="AlphaFoldDB" id="A0A935K3A6"/>
<dbReference type="Proteomes" id="UP000739411">
    <property type="component" value="Unassembled WGS sequence"/>
</dbReference>
<dbReference type="EMBL" id="JADJMS010000052">
    <property type="protein sequence ID" value="MBK7417519.1"/>
    <property type="molecule type" value="Genomic_DNA"/>
</dbReference>
<sequence>MRLDEIQAMLCAVVSGPLPIPPAVWLPGSAG</sequence>
<protein>
    <submittedName>
        <fullName evidence="1">Uncharacterized protein</fullName>
    </submittedName>
</protein>